<reference evidence="2 3" key="1">
    <citation type="submission" date="2005-10" db="EMBL/GenBank/DDBJ databases">
        <title>Complete sequence of Geobacter metallireducens GS-15.</title>
        <authorList>
            <consortium name="US DOE Joint Genome Institute"/>
            <person name="Copeland A."/>
            <person name="Lucas S."/>
            <person name="Lapidus A."/>
            <person name="Barry K."/>
            <person name="Detter J.C."/>
            <person name="Glavina T."/>
            <person name="Hammon N."/>
            <person name="Israni S."/>
            <person name="Pitluck S."/>
            <person name="Di Bartolo G."/>
            <person name="Chain P."/>
            <person name="Schmutz J."/>
            <person name="Larimer F."/>
            <person name="Land M."/>
            <person name="Kyrpides N."/>
            <person name="Ivanova N."/>
            <person name="Richardson P."/>
        </authorList>
    </citation>
    <scope>NUCLEOTIDE SEQUENCE [LARGE SCALE GENOMIC DNA]</scope>
    <source>
        <strain evidence="3">ATCC 53774 / DSM 7210 / GS-15</strain>
    </source>
</reference>
<dbReference type="eggNOG" id="COG1585">
    <property type="taxonomic scope" value="Bacteria"/>
</dbReference>
<dbReference type="HOGENOM" id="CLU_2034727_0_0_7"/>
<gene>
    <name evidence="2" type="ordered locus">Gmet_3149</name>
</gene>
<dbReference type="EMBL" id="CP000148">
    <property type="protein sequence ID" value="ABB33362.1"/>
    <property type="molecule type" value="Genomic_DNA"/>
</dbReference>
<dbReference type="Proteomes" id="UP000007073">
    <property type="component" value="Chromosome"/>
</dbReference>
<keyword evidence="3" id="KW-1185">Reference proteome</keyword>
<evidence type="ECO:0000313" key="3">
    <source>
        <dbReference type="Proteomes" id="UP000007073"/>
    </source>
</evidence>
<evidence type="ECO:0008006" key="4">
    <source>
        <dbReference type="Google" id="ProtNLM"/>
    </source>
</evidence>
<dbReference type="KEGG" id="gme:Gmet_3149"/>
<keyword evidence="1" id="KW-0812">Transmembrane</keyword>
<sequence>MARGGRQVVCEWWYWIVFGFALIGFELLFPSFTMVWFGLGALMVGGWSLFWGGFGLLVHVAIWVAVSAACSLCWRRYLRRRSSQGGGQDTSSPPFDGCSSVAGRAVHMVSRQGHLLRVVKL</sequence>
<dbReference type="STRING" id="269799.Gmet_3149"/>
<keyword evidence="1" id="KW-1133">Transmembrane helix</keyword>
<evidence type="ECO:0000313" key="2">
    <source>
        <dbReference type="EMBL" id="ABB33362.1"/>
    </source>
</evidence>
<proteinExistence type="predicted"/>
<evidence type="ECO:0000256" key="1">
    <source>
        <dbReference type="SAM" id="Phobius"/>
    </source>
</evidence>
<name>Q39QW2_GEOMG</name>
<reference evidence="2 3" key="2">
    <citation type="journal article" date="2009" name="BMC Microbiol.">
        <title>The genome sequence of Geobacter metallireducens: features of metabolism, physiology and regulation common and dissimilar to Geobacter sulfurreducens.</title>
        <authorList>
            <person name="Aklujkar M."/>
            <person name="Krushkal J."/>
            <person name="DiBartolo G."/>
            <person name="Lapidus A."/>
            <person name="Land M.L."/>
            <person name="Lovley D.R."/>
        </authorList>
    </citation>
    <scope>NUCLEOTIDE SEQUENCE [LARGE SCALE GENOMIC DNA]</scope>
    <source>
        <strain evidence="3">ATCC 53774 / DSM 7210 / GS-15</strain>
    </source>
</reference>
<feature type="transmembrane region" description="Helical" evidence="1">
    <location>
        <begin position="49"/>
        <end position="74"/>
    </location>
</feature>
<protein>
    <recommendedName>
        <fullName evidence="4">NfeD-like C-terminal domain-containing protein</fullName>
    </recommendedName>
</protein>
<accession>Q39QW2</accession>
<dbReference type="AlphaFoldDB" id="Q39QW2"/>
<keyword evidence="1" id="KW-0472">Membrane</keyword>
<organism evidence="2 3">
    <name type="scientific">Geobacter metallireducens (strain ATCC 53774 / DSM 7210 / GS-15)</name>
    <dbReference type="NCBI Taxonomy" id="269799"/>
    <lineage>
        <taxon>Bacteria</taxon>
        <taxon>Pseudomonadati</taxon>
        <taxon>Thermodesulfobacteriota</taxon>
        <taxon>Desulfuromonadia</taxon>
        <taxon>Geobacterales</taxon>
        <taxon>Geobacteraceae</taxon>
        <taxon>Geobacter</taxon>
    </lineage>
</organism>
<feature type="transmembrane region" description="Helical" evidence="1">
    <location>
        <begin position="12"/>
        <end position="37"/>
    </location>
</feature>